<evidence type="ECO:0008006" key="4">
    <source>
        <dbReference type="Google" id="ProtNLM"/>
    </source>
</evidence>
<evidence type="ECO:0000256" key="1">
    <source>
        <dbReference type="SAM" id="SignalP"/>
    </source>
</evidence>
<proteinExistence type="predicted"/>
<dbReference type="RefSeq" id="WP_140456458.1">
    <property type="nucleotide sequence ID" value="NZ_VFRP01000078.1"/>
</dbReference>
<evidence type="ECO:0000313" key="3">
    <source>
        <dbReference type="Proteomes" id="UP000319255"/>
    </source>
</evidence>
<feature type="chain" id="PRO_5021412725" description="Right handed beta helix domain-containing protein" evidence="1">
    <location>
        <begin position="24"/>
        <end position="650"/>
    </location>
</feature>
<dbReference type="AlphaFoldDB" id="A0A501WF18"/>
<feature type="signal peptide" evidence="1">
    <location>
        <begin position="1"/>
        <end position="23"/>
    </location>
</feature>
<keyword evidence="3" id="KW-1185">Reference proteome</keyword>
<dbReference type="SUPFAM" id="SSF51126">
    <property type="entry name" value="Pectin lyase-like"/>
    <property type="match status" value="1"/>
</dbReference>
<sequence length="650" mass="66247">MLRRHFLACCSVAALNAVAPVSAAPATPTAGTGLVADGVTDNNNVLEAWAAANPGADLVLEPGGTYYFSDRDSISRGISIDLNGSTILAPKGWILNQNRLTKTHSFSLADGATSYTTVPGSDISVGDVLKFVGTTAKPGSGSYKWGWWAQVTNVAGTAITFSPAVIAPAGSMGVSDVTRYKPLVSTFHSSRLGATIDTSGGGSPTGSDRNGIEASGQSMTIRGIAFVDDGDSACGTLMEGLNNLVETCSATGYTNNSGLSGGGRKGYGFCMGGYNAIVRQSAAINCKHGVEVGTDRAVDTIHALVEDCTFSNPPGAADELVSPSGATQPKYQQQIDCHGNSRFNTFRRNTVSGCNAAIASRGGATVIEDNTINVSDVNTLSGGVDYAQKLIILAYELRADVSGSGNVITGPADAFAFGIQNFTGVCALEDNVGFTFDRTEINGCSLYTVLGTPTGGGYDLGDVIFTNTSGSGVKGIYVPGSSSVPYPGIGTVSLTGSVTFSDARIDIRNVTGYSGASEPGAPADGDEVLVNADFSAPTDWTLGNTGGSAAAGISGGALRLTGDGAQTAYAQEVVTLVAGTTYRLAWTSASAAMTFRVGTSNLGQQMVAANDRSGSGYVDFTATGTTAHVSIRRKTAGLATLEAVSLKALA</sequence>
<name>A0A501WF18_9RHOB</name>
<dbReference type="InterPro" id="IPR011050">
    <property type="entry name" value="Pectin_lyase_fold/virulence"/>
</dbReference>
<keyword evidence="1" id="KW-0732">Signal</keyword>
<organism evidence="2 3">
    <name type="scientific">Amaricoccus solimangrovi</name>
    <dbReference type="NCBI Taxonomy" id="2589815"/>
    <lineage>
        <taxon>Bacteria</taxon>
        <taxon>Pseudomonadati</taxon>
        <taxon>Pseudomonadota</taxon>
        <taxon>Alphaproteobacteria</taxon>
        <taxon>Rhodobacterales</taxon>
        <taxon>Paracoccaceae</taxon>
        <taxon>Amaricoccus</taxon>
    </lineage>
</organism>
<accession>A0A501WF18</accession>
<gene>
    <name evidence="2" type="ORF">FJM51_23190</name>
</gene>
<comment type="caution">
    <text evidence="2">The sequence shown here is derived from an EMBL/GenBank/DDBJ whole genome shotgun (WGS) entry which is preliminary data.</text>
</comment>
<dbReference type="Proteomes" id="UP000319255">
    <property type="component" value="Unassembled WGS sequence"/>
</dbReference>
<dbReference type="EMBL" id="VFRP01000078">
    <property type="protein sequence ID" value="TPE44126.1"/>
    <property type="molecule type" value="Genomic_DNA"/>
</dbReference>
<reference evidence="2 3" key="1">
    <citation type="submission" date="2019-06" db="EMBL/GenBank/DDBJ databases">
        <title>A novel bacterium of genus Amaricoccus, isolated from marine sediment.</title>
        <authorList>
            <person name="Huang H."/>
            <person name="Mo K."/>
            <person name="Hu Y."/>
        </authorList>
    </citation>
    <scope>NUCLEOTIDE SEQUENCE [LARGE SCALE GENOMIC DNA]</scope>
    <source>
        <strain evidence="2 3">HB172011</strain>
    </source>
</reference>
<protein>
    <recommendedName>
        <fullName evidence="4">Right handed beta helix domain-containing protein</fullName>
    </recommendedName>
</protein>
<evidence type="ECO:0000313" key="2">
    <source>
        <dbReference type="EMBL" id="TPE44126.1"/>
    </source>
</evidence>